<reference evidence="2 3" key="1">
    <citation type="submission" date="2016-03" db="EMBL/GenBank/DDBJ databases">
        <title>Comparative genomics of the ectomycorrhizal sister species Rhizopogon vinicolor and Rhizopogon vesiculosus (Basidiomycota: Boletales) reveals a divergence of the mating type B locus.</title>
        <authorList>
            <person name="Mujic A.B."/>
            <person name="Kuo A."/>
            <person name="Tritt A."/>
            <person name="Lipzen A."/>
            <person name="Chen C."/>
            <person name="Johnson J."/>
            <person name="Sharma A."/>
            <person name="Barry K."/>
            <person name="Grigoriev I.V."/>
            <person name="Spatafora J.W."/>
        </authorList>
    </citation>
    <scope>NUCLEOTIDE SEQUENCE [LARGE SCALE GENOMIC DNA]</scope>
    <source>
        <strain evidence="2 3">AM-OR11-056</strain>
    </source>
</reference>
<protein>
    <submittedName>
        <fullName evidence="2">Uncharacterized protein</fullName>
    </submittedName>
</protein>
<organism evidence="2 3">
    <name type="scientific">Rhizopogon vesiculosus</name>
    <dbReference type="NCBI Taxonomy" id="180088"/>
    <lineage>
        <taxon>Eukaryota</taxon>
        <taxon>Fungi</taxon>
        <taxon>Dikarya</taxon>
        <taxon>Basidiomycota</taxon>
        <taxon>Agaricomycotina</taxon>
        <taxon>Agaricomycetes</taxon>
        <taxon>Agaricomycetidae</taxon>
        <taxon>Boletales</taxon>
        <taxon>Suillineae</taxon>
        <taxon>Rhizopogonaceae</taxon>
        <taxon>Rhizopogon</taxon>
    </lineage>
</organism>
<dbReference type="OrthoDB" id="2685944at2759"/>
<evidence type="ECO:0000313" key="2">
    <source>
        <dbReference type="EMBL" id="OJA17726.1"/>
    </source>
</evidence>
<keyword evidence="3" id="KW-1185">Reference proteome</keyword>
<accession>A0A1J8Q7U0</accession>
<evidence type="ECO:0000256" key="1">
    <source>
        <dbReference type="SAM" id="Phobius"/>
    </source>
</evidence>
<proteinExistence type="predicted"/>
<dbReference type="Proteomes" id="UP000183567">
    <property type="component" value="Unassembled WGS sequence"/>
</dbReference>
<dbReference type="EMBL" id="LVVM01001849">
    <property type="protein sequence ID" value="OJA17726.1"/>
    <property type="molecule type" value="Genomic_DNA"/>
</dbReference>
<keyword evidence="1" id="KW-0812">Transmembrane</keyword>
<name>A0A1J8Q7U0_9AGAM</name>
<sequence length="202" mass="21950">MDRHLDPQLCKLIYASVVSVVSICGQFTTVLMATDGSPSEPKARWNAKETETHLLEHVSEIEDGGIFQSSTYNSLMSSAARAAEVSPAAAIIGMRESINRIGDILEKFGTSLAATSTPSASPIASSTISNIRPSTVERVMHVLNTEDADLPADEQAALMMIFSDVRNERAMEIYIGSAHVDVVARRIYIKNLIATRMPKQVI</sequence>
<feature type="transmembrane region" description="Helical" evidence="1">
    <location>
        <begin position="12"/>
        <end position="33"/>
    </location>
</feature>
<dbReference type="AlphaFoldDB" id="A0A1J8Q7U0"/>
<gene>
    <name evidence="2" type="ORF">AZE42_04797</name>
</gene>
<comment type="caution">
    <text evidence="2">The sequence shown here is derived from an EMBL/GenBank/DDBJ whole genome shotgun (WGS) entry which is preliminary data.</text>
</comment>
<keyword evidence="1" id="KW-1133">Transmembrane helix</keyword>
<keyword evidence="1" id="KW-0472">Membrane</keyword>
<evidence type="ECO:0000313" key="3">
    <source>
        <dbReference type="Proteomes" id="UP000183567"/>
    </source>
</evidence>